<dbReference type="AlphaFoldDB" id="A0A1I8AQK1"/>
<evidence type="ECO:0000259" key="1">
    <source>
        <dbReference type="Pfam" id="PF24748"/>
    </source>
</evidence>
<dbReference type="WBParaSite" id="L893_g8142.t1">
    <property type="protein sequence ID" value="L893_g8142.t1"/>
    <property type="gene ID" value="L893_g8142"/>
</dbReference>
<organism evidence="2 3">
    <name type="scientific">Steinernema glaseri</name>
    <dbReference type="NCBI Taxonomy" id="37863"/>
    <lineage>
        <taxon>Eukaryota</taxon>
        <taxon>Metazoa</taxon>
        <taxon>Ecdysozoa</taxon>
        <taxon>Nematoda</taxon>
        <taxon>Chromadorea</taxon>
        <taxon>Rhabditida</taxon>
        <taxon>Tylenchina</taxon>
        <taxon>Panagrolaimomorpha</taxon>
        <taxon>Strongyloidoidea</taxon>
        <taxon>Steinernematidae</taxon>
        <taxon>Steinernema</taxon>
    </lineage>
</organism>
<evidence type="ECO:0000313" key="2">
    <source>
        <dbReference type="Proteomes" id="UP000095287"/>
    </source>
</evidence>
<dbReference type="Pfam" id="PF24748">
    <property type="entry name" value="Galaxin_repeat"/>
    <property type="match status" value="1"/>
</dbReference>
<protein>
    <submittedName>
        <fullName evidence="3">EB domain-containing protein</fullName>
    </submittedName>
</protein>
<dbReference type="Proteomes" id="UP000095287">
    <property type="component" value="Unplaced"/>
</dbReference>
<evidence type="ECO:0000313" key="3">
    <source>
        <dbReference type="WBParaSite" id="L893_g8142.t1"/>
    </source>
</evidence>
<dbReference type="InterPro" id="IPR056601">
    <property type="entry name" value="Galaxin_dom"/>
</dbReference>
<name>A0A1I8AQK1_9BILA</name>
<reference evidence="3" key="1">
    <citation type="submission" date="2016-11" db="UniProtKB">
        <authorList>
            <consortium name="WormBaseParasite"/>
        </authorList>
    </citation>
    <scope>IDENTIFICATION</scope>
</reference>
<sequence length="254" mass="28282">MFGIACCGSETMNNYEELCCEDVVRSKRQGATYADQCCGNQTLSFQQTCCQGVVHNIADGLCCGSQSYRRDAPNTICCNGTLHTNVPEGSICCGDSFYDSNRQTCCDSVPYDRAIFDSCCEIPPKQYGEETRYSPFNSNTHDCCDKPIRKGSTEKCCYLKVGPALQPTSYNIITQCCAFPFTQIGSWISGRCEFQAVNAKMRDPEIESIQGQVEVEEKEYYEGVEEPEEIQVAQIDDPTTTTTKPPVFVFTIRP</sequence>
<accession>A0A1I8AQK1</accession>
<feature type="domain" description="Galaxin-like repeats" evidence="1">
    <location>
        <begin position="5"/>
        <end position="122"/>
    </location>
</feature>
<proteinExistence type="predicted"/>
<keyword evidence="2" id="KW-1185">Reference proteome</keyword>